<dbReference type="InterPro" id="IPR003439">
    <property type="entry name" value="ABC_transporter-like_ATP-bd"/>
</dbReference>
<reference evidence="7 8" key="1">
    <citation type="submission" date="2017-09" db="EMBL/GenBank/DDBJ databases">
        <title>Comparative genomics of rhizobia isolated from Phaseolus vulgaris in China.</title>
        <authorList>
            <person name="Tong W."/>
        </authorList>
    </citation>
    <scope>NUCLEOTIDE SEQUENCE [LARGE SCALE GENOMIC DNA]</scope>
    <source>
        <strain evidence="7 8">C5</strain>
    </source>
</reference>
<dbReference type="InterPro" id="IPR027417">
    <property type="entry name" value="P-loop_NTPase"/>
</dbReference>
<evidence type="ECO:0000313" key="8">
    <source>
        <dbReference type="Proteomes" id="UP000220768"/>
    </source>
</evidence>
<dbReference type="RefSeq" id="WP_097613226.1">
    <property type="nucleotide sequence ID" value="NZ_NWSV01000009.1"/>
</dbReference>
<keyword evidence="5" id="KW-0029">Amino-acid transport</keyword>
<dbReference type="PROSITE" id="PS50893">
    <property type="entry name" value="ABC_TRANSPORTER_2"/>
    <property type="match status" value="1"/>
</dbReference>
<dbReference type="PANTHER" id="PTHR43820:SF2">
    <property type="entry name" value="ABC TRANSPORTER ATP-BINDING PROTEIN"/>
    <property type="match status" value="1"/>
</dbReference>
<organism evidence="7 8">
    <name type="scientific">Rhizobium chutanense</name>
    <dbReference type="NCBI Taxonomy" id="2035448"/>
    <lineage>
        <taxon>Bacteria</taxon>
        <taxon>Pseudomonadati</taxon>
        <taxon>Pseudomonadota</taxon>
        <taxon>Alphaproteobacteria</taxon>
        <taxon>Hyphomicrobiales</taxon>
        <taxon>Rhizobiaceae</taxon>
        <taxon>Rhizobium/Agrobacterium group</taxon>
        <taxon>Rhizobium</taxon>
    </lineage>
</organism>
<evidence type="ECO:0000259" key="6">
    <source>
        <dbReference type="PROSITE" id="PS50893"/>
    </source>
</evidence>
<dbReference type="PROSITE" id="PS00211">
    <property type="entry name" value="ABC_TRANSPORTER_1"/>
    <property type="match status" value="1"/>
</dbReference>
<evidence type="ECO:0000256" key="1">
    <source>
        <dbReference type="ARBA" id="ARBA00005417"/>
    </source>
</evidence>
<dbReference type="GO" id="GO:0015807">
    <property type="term" value="P:L-amino acid transport"/>
    <property type="evidence" value="ECO:0007669"/>
    <property type="project" value="TreeGrafter"/>
</dbReference>
<sequence length="216" mass="23495">MLEIENASVSIEGTPILRNVELTMPTGAMIGLVGRNGAGKTTTLKTLIGLLVPQSGKVRFDGADITSTSPHRRAALGIGFMPEDRRLVPDLTVRENILVPAWAMRLQDAEKRVDWIVDLIPELGPLMDRYAPQLSGGQQKLAALGRALMVGRRALLLDEPSEGVAPALAERIGEILSNLKTEGLCVLISESNDHHVADLLDDVFSIERGQVRRLEH</sequence>
<dbReference type="InterPro" id="IPR003593">
    <property type="entry name" value="AAA+_ATPase"/>
</dbReference>
<comment type="similarity">
    <text evidence="1">Belongs to the ABC transporter superfamily.</text>
</comment>
<keyword evidence="3" id="KW-0547">Nucleotide-binding</keyword>
<evidence type="ECO:0000256" key="4">
    <source>
        <dbReference type="ARBA" id="ARBA00022840"/>
    </source>
</evidence>
<evidence type="ECO:0000256" key="2">
    <source>
        <dbReference type="ARBA" id="ARBA00022448"/>
    </source>
</evidence>
<keyword evidence="4 7" id="KW-0067">ATP-binding</keyword>
<evidence type="ECO:0000256" key="5">
    <source>
        <dbReference type="ARBA" id="ARBA00022970"/>
    </source>
</evidence>
<dbReference type="EMBL" id="NWSV01000009">
    <property type="protein sequence ID" value="PDT03243.1"/>
    <property type="molecule type" value="Genomic_DNA"/>
</dbReference>
<keyword evidence="8" id="KW-1185">Reference proteome</keyword>
<evidence type="ECO:0000256" key="3">
    <source>
        <dbReference type="ARBA" id="ARBA00022741"/>
    </source>
</evidence>
<gene>
    <name evidence="7" type="ORF">CO666_16885</name>
</gene>
<dbReference type="InterPro" id="IPR017871">
    <property type="entry name" value="ABC_transporter-like_CS"/>
</dbReference>
<dbReference type="AlphaFoldDB" id="A0A2A6JBK4"/>
<dbReference type="GO" id="GO:0015658">
    <property type="term" value="F:branched-chain amino acid transmembrane transporter activity"/>
    <property type="evidence" value="ECO:0007669"/>
    <property type="project" value="TreeGrafter"/>
</dbReference>
<accession>A0A2A6JBK4</accession>
<dbReference type="SUPFAM" id="SSF52540">
    <property type="entry name" value="P-loop containing nucleoside triphosphate hydrolases"/>
    <property type="match status" value="1"/>
</dbReference>
<dbReference type="Proteomes" id="UP000220768">
    <property type="component" value="Unassembled WGS sequence"/>
</dbReference>
<proteinExistence type="inferred from homology"/>
<feature type="domain" description="ABC transporter" evidence="6">
    <location>
        <begin position="2"/>
        <end position="216"/>
    </location>
</feature>
<name>A0A2A6JBK4_9HYPH</name>
<dbReference type="InterPro" id="IPR052156">
    <property type="entry name" value="BCAA_Transport_ATP-bd_LivF"/>
</dbReference>
<dbReference type="GO" id="GO:0005524">
    <property type="term" value="F:ATP binding"/>
    <property type="evidence" value="ECO:0007669"/>
    <property type="project" value="UniProtKB-KW"/>
</dbReference>
<protein>
    <submittedName>
        <fullName evidence="7">ABC transporter ATP-binding protein</fullName>
    </submittedName>
</protein>
<dbReference type="GO" id="GO:0016887">
    <property type="term" value="F:ATP hydrolysis activity"/>
    <property type="evidence" value="ECO:0007669"/>
    <property type="project" value="InterPro"/>
</dbReference>
<dbReference type="Gene3D" id="3.40.50.300">
    <property type="entry name" value="P-loop containing nucleotide triphosphate hydrolases"/>
    <property type="match status" value="1"/>
</dbReference>
<evidence type="ECO:0000313" key="7">
    <source>
        <dbReference type="EMBL" id="PDT03243.1"/>
    </source>
</evidence>
<comment type="caution">
    <text evidence="7">The sequence shown here is derived from an EMBL/GenBank/DDBJ whole genome shotgun (WGS) entry which is preliminary data.</text>
</comment>
<dbReference type="SMART" id="SM00382">
    <property type="entry name" value="AAA"/>
    <property type="match status" value="1"/>
</dbReference>
<dbReference type="Pfam" id="PF00005">
    <property type="entry name" value="ABC_tran"/>
    <property type="match status" value="1"/>
</dbReference>
<keyword evidence="2" id="KW-0813">Transport</keyword>
<dbReference type="PANTHER" id="PTHR43820">
    <property type="entry name" value="HIGH-AFFINITY BRANCHED-CHAIN AMINO ACID TRANSPORT ATP-BINDING PROTEIN LIVF"/>
    <property type="match status" value="1"/>
</dbReference>